<sequence length="131" mass="14670">MSIINRFLGISLVKNTFTWNIVRTFAKPAAAGGLKGGKKGGKLGPIVEKKVLPVETDAEKLVNYVCGSNINVKGEDIKLKPDSEYPDWLWNLHTGPPKPISELDPNTKEYWRRVRRAGLRQNNTLAKLKPF</sequence>
<dbReference type="VEuPathDB" id="VectorBase:CSON009811"/>
<comment type="similarity">
    <text evidence="6">Belongs to the mitochondrion-specific ribosomal protein mL54 family.</text>
</comment>
<organism evidence="8">
    <name type="scientific">Culicoides sonorensis</name>
    <name type="common">Biting midge</name>
    <dbReference type="NCBI Taxonomy" id="179676"/>
    <lineage>
        <taxon>Eukaryota</taxon>
        <taxon>Metazoa</taxon>
        <taxon>Ecdysozoa</taxon>
        <taxon>Arthropoda</taxon>
        <taxon>Hexapoda</taxon>
        <taxon>Insecta</taxon>
        <taxon>Pterygota</taxon>
        <taxon>Neoptera</taxon>
        <taxon>Endopterygota</taxon>
        <taxon>Diptera</taxon>
        <taxon>Nematocera</taxon>
        <taxon>Chironomoidea</taxon>
        <taxon>Ceratopogonidae</taxon>
        <taxon>Ceratopogoninae</taxon>
        <taxon>Culicoides</taxon>
        <taxon>Monoculicoides</taxon>
    </lineage>
</organism>
<protein>
    <recommendedName>
        <fullName evidence="7">Large ribosomal subunit protein mL54</fullName>
    </recommendedName>
</protein>
<evidence type="ECO:0000256" key="6">
    <source>
        <dbReference type="ARBA" id="ARBA00033752"/>
    </source>
</evidence>
<keyword evidence="5" id="KW-0687">Ribonucleoprotein</keyword>
<keyword evidence="3" id="KW-0689">Ribosomal protein</keyword>
<evidence type="ECO:0000313" key="8">
    <source>
        <dbReference type="EMBL" id="SSX03537.1"/>
    </source>
</evidence>
<evidence type="ECO:0000313" key="9">
    <source>
        <dbReference type="EMBL" id="SSX23902.1"/>
    </source>
</evidence>
<dbReference type="PANTHER" id="PTHR28595">
    <property type="entry name" value="39S RIBOSOMAL PROTEIN L54, MITOCHONDRIAL"/>
    <property type="match status" value="1"/>
</dbReference>
<evidence type="ECO:0000256" key="4">
    <source>
        <dbReference type="ARBA" id="ARBA00023128"/>
    </source>
</evidence>
<keyword evidence="2" id="KW-0809">Transit peptide</keyword>
<proteinExistence type="inferred from homology"/>
<accession>A0A336KGG8</accession>
<gene>
    <name evidence="8" type="primary">CSON009811</name>
</gene>
<evidence type="ECO:0000256" key="5">
    <source>
        <dbReference type="ARBA" id="ARBA00023274"/>
    </source>
</evidence>
<dbReference type="InterPro" id="IPR013870">
    <property type="entry name" value="Ribosomal_mL54"/>
</dbReference>
<dbReference type="EMBL" id="UFQS01000392">
    <property type="protein sequence ID" value="SSX03537.1"/>
    <property type="molecule type" value="Genomic_DNA"/>
</dbReference>
<evidence type="ECO:0000256" key="1">
    <source>
        <dbReference type="ARBA" id="ARBA00004173"/>
    </source>
</evidence>
<comment type="subcellular location">
    <subcellularLocation>
        <location evidence="1">Mitochondrion</location>
    </subcellularLocation>
</comment>
<reference evidence="9" key="2">
    <citation type="submission" date="2018-07" db="EMBL/GenBank/DDBJ databases">
        <authorList>
            <person name="Quirk P.G."/>
            <person name="Krulwich T.A."/>
        </authorList>
    </citation>
    <scope>NUCLEOTIDE SEQUENCE</scope>
</reference>
<dbReference type="GO" id="GO:0005762">
    <property type="term" value="C:mitochondrial large ribosomal subunit"/>
    <property type="evidence" value="ECO:0007669"/>
    <property type="project" value="TreeGrafter"/>
</dbReference>
<dbReference type="EMBL" id="UFQT01000392">
    <property type="protein sequence ID" value="SSX23902.1"/>
    <property type="molecule type" value="Genomic_DNA"/>
</dbReference>
<dbReference type="AlphaFoldDB" id="A0A336KGG8"/>
<reference evidence="8" key="1">
    <citation type="submission" date="2018-04" db="EMBL/GenBank/DDBJ databases">
        <authorList>
            <person name="Go L.Y."/>
            <person name="Mitchell J.A."/>
        </authorList>
    </citation>
    <scope>NUCLEOTIDE SEQUENCE</scope>
    <source>
        <tissue evidence="8">Whole organism</tissue>
    </source>
</reference>
<dbReference type="GO" id="GO:0003735">
    <property type="term" value="F:structural constituent of ribosome"/>
    <property type="evidence" value="ECO:0007669"/>
    <property type="project" value="TreeGrafter"/>
</dbReference>
<keyword evidence="4" id="KW-0496">Mitochondrion</keyword>
<name>A0A336KGG8_CULSO</name>
<dbReference type="OMA" id="NTKAYWR"/>
<dbReference type="PANTHER" id="PTHR28595:SF1">
    <property type="entry name" value="LARGE RIBOSOMAL SUBUNIT PROTEIN ML54"/>
    <property type="match status" value="1"/>
</dbReference>
<evidence type="ECO:0000256" key="7">
    <source>
        <dbReference type="ARBA" id="ARBA00035179"/>
    </source>
</evidence>
<evidence type="ECO:0000256" key="3">
    <source>
        <dbReference type="ARBA" id="ARBA00022980"/>
    </source>
</evidence>
<evidence type="ECO:0000256" key="2">
    <source>
        <dbReference type="ARBA" id="ARBA00022946"/>
    </source>
</evidence>
<dbReference type="Pfam" id="PF08561">
    <property type="entry name" value="Ribosomal_L37"/>
    <property type="match status" value="1"/>
</dbReference>